<gene>
    <name evidence="2" type="ORF">AAE3_LOCUS13554</name>
</gene>
<dbReference type="OrthoDB" id="2571149at2759"/>
<proteinExistence type="predicted"/>
<evidence type="ECO:0000313" key="3">
    <source>
        <dbReference type="Proteomes" id="UP000467700"/>
    </source>
</evidence>
<protein>
    <submittedName>
        <fullName evidence="2">Uncharacterized protein</fullName>
    </submittedName>
</protein>
<keyword evidence="3" id="KW-1185">Reference proteome</keyword>
<feature type="compositionally biased region" description="Basic and acidic residues" evidence="1">
    <location>
        <begin position="305"/>
        <end position="317"/>
    </location>
</feature>
<accession>A0A8S0X1X7</accession>
<organism evidence="2 3">
    <name type="scientific">Cyclocybe aegerita</name>
    <name type="common">Black poplar mushroom</name>
    <name type="synonym">Agrocybe aegerita</name>
    <dbReference type="NCBI Taxonomy" id="1973307"/>
    <lineage>
        <taxon>Eukaryota</taxon>
        <taxon>Fungi</taxon>
        <taxon>Dikarya</taxon>
        <taxon>Basidiomycota</taxon>
        <taxon>Agaricomycotina</taxon>
        <taxon>Agaricomycetes</taxon>
        <taxon>Agaricomycetidae</taxon>
        <taxon>Agaricales</taxon>
        <taxon>Agaricineae</taxon>
        <taxon>Bolbitiaceae</taxon>
        <taxon>Cyclocybe</taxon>
    </lineage>
</organism>
<dbReference type="AlphaFoldDB" id="A0A8S0X1X7"/>
<reference evidence="2 3" key="1">
    <citation type="submission" date="2020-01" db="EMBL/GenBank/DDBJ databases">
        <authorList>
            <person name="Gupta K D."/>
        </authorList>
    </citation>
    <scope>NUCLEOTIDE SEQUENCE [LARGE SCALE GENOMIC DNA]</scope>
</reference>
<name>A0A8S0X1X7_CYCAE</name>
<dbReference type="Proteomes" id="UP000467700">
    <property type="component" value="Unassembled WGS sequence"/>
</dbReference>
<evidence type="ECO:0000256" key="1">
    <source>
        <dbReference type="SAM" id="MobiDB-lite"/>
    </source>
</evidence>
<evidence type="ECO:0000313" key="2">
    <source>
        <dbReference type="EMBL" id="CAA7271287.1"/>
    </source>
</evidence>
<feature type="region of interest" description="Disordered" evidence="1">
    <location>
        <begin position="305"/>
        <end position="331"/>
    </location>
</feature>
<sequence>MDVYPDTALLCQPPLSGPEPLTLRVFCHGIDSNTMKNVITPKSLAFRAKLADLVSPLRRVRSRTPFFRLAAHRTPTLWSLYRGILRLSPTEDVKFRVRALFRQNRHLTGVEQTKARLNQGYKWLKFFKKAMDGDRHCQAVMMRYSRLIAAKRAKADLRRVMKGELERQLRARTQPIWTGGFLRPTLFHGPLPRMYPQPKPIAMIVRKRILAREKRFKTKADLEGDLEDLKLEGKFEEGLRDLTKTEFPTFFSGEDVSAEWRQPIQTILDEFKLKDQREYARAAQPFPPELVEAIFEARREKIRNKTREKERERRGERTLSALRRKRQGPPAHVLSQMTPEQREMDKVARSLSEVGYVALVKRRLGRKLKDPEAGLELGEVQNRPLLDKTREIIRQENKRRRLEELELGTRRLKKPGDRGCNR</sequence>
<comment type="caution">
    <text evidence="2">The sequence shown here is derived from an EMBL/GenBank/DDBJ whole genome shotgun (WGS) entry which is preliminary data.</text>
</comment>
<dbReference type="EMBL" id="CACVBS010000104">
    <property type="protein sequence ID" value="CAA7271287.1"/>
    <property type="molecule type" value="Genomic_DNA"/>
</dbReference>